<reference evidence="1" key="2">
    <citation type="journal article" date="2022" name="New Phytol.">
        <title>Evolutionary transition to the ectomycorrhizal habit in the genomes of a hyperdiverse lineage of mushroom-forming fungi.</title>
        <authorList>
            <person name="Looney B."/>
            <person name="Miyauchi S."/>
            <person name="Morin E."/>
            <person name="Drula E."/>
            <person name="Courty P.E."/>
            <person name="Kohler A."/>
            <person name="Kuo A."/>
            <person name="LaButti K."/>
            <person name="Pangilinan J."/>
            <person name="Lipzen A."/>
            <person name="Riley R."/>
            <person name="Andreopoulos W."/>
            <person name="He G."/>
            <person name="Johnson J."/>
            <person name="Nolan M."/>
            <person name="Tritt A."/>
            <person name="Barry K.W."/>
            <person name="Grigoriev I.V."/>
            <person name="Nagy L.G."/>
            <person name="Hibbett D."/>
            <person name="Henrissat B."/>
            <person name="Matheny P.B."/>
            <person name="Labbe J."/>
            <person name="Martin F.M."/>
        </authorList>
    </citation>
    <scope>NUCLEOTIDE SEQUENCE</scope>
    <source>
        <strain evidence="1">FP105234-sp</strain>
    </source>
</reference>
<comment type="caution">
    <text evidence="1">The sequence shown here is derived from an EMBL/GenBank/DDBJ whole genome shotgun (WGS) entry which is preliminary data.</text>
</comment>
<reference evidence="1" key="1">
    <citation type="submission" date="2021-02" db="EMBL/GenBank/DDBJ databases">
        <authorList>
            <consortium name="DOE Joint Genome Institute"/>
            <person name="Ahrendt S."/>
            <person name="Looney B.P."/>
            <person name="Miyauchi S."/>
            <person name="Morin E."/>
            <person name="Drula E."/>
            <person name="Courty P.E."/>
            <person name="Chicoki N."/>
            <person name="Fauchery L."/>
            <person name="Kohler A."/>
            <person name="Kuo A."/>
            <person name="Labutti K."/>
            <person name="Pangilinan J."/>
            <person name="Lipzen A."/>
            <person name="Riley R."/>
            <person name="Andreopoulos W."/>
            <person name="He G."/>
            <person name="Johnson J."/>
            <person name="Barry K.W."/>
            <person name="Grigoriev I.V."/>
            <person name="Nagy L."/>
            <person name="Hibbett D."/>
            <person name="Henrissat B."/>
            <person name="Matheny P.B."/>
            <person name="Labbe J."/>
            <person name="Martin F."/>
        </authorList>
    </citation>
    <scope>NUCLEOTIDE SEQUENCE</scope>
    <source>
        <strain evidence="1">FP105234-sp</strain>
    </source>
</reference>
<evidence type="ECO:0000313" key="2">
    <source>
        <dbReference type="Proteomes" id="UP000814033"/>
    </source>
</evidence>
<dbReference type="Proteomes" id="UP000814033">
    <property type="component" value="Unassembled WGS sequence"/>
</dbReference>
<organism evidence="1 2">
    <name type="scientific">Auriscalpium vulgare</name>
    <dbReference type="NCBI Taxonomy" id="40419"/>
    <lineage>
        <taxon>Eukaryota</taxon>
        <taxon>Fungi</taxon>
        <taxon>Dikarya</taxon>
        <taxon>Basidiomycota</taxon>
        <taxon>Agaricomycotina</taxon>
        <taxon>Agaricomycetes</taxon>
        <taxon>Russulales</taxon>
        <taxon>Auriscalpiaceae</taxon>
        <taxon>Auriscalpium</taxon>
    </lineage>
</organism>
<keyword evidence="2" id="KW-1185">Reference proteome</keyword>
<evidence type="ECO:0000313" key="1">
    <source>
        <dbReference type="EMBL" id="KAI0045877.1"/>
    </source>
</evidence>
<gene>
    <name evidence="1" type="ORF">FA95DRAFT_1617674</name>
</gene>
<sequence length="336" mass="38014">MSVVGDTDPTHWIRRALTAVLGVPLAAEQWQDKDAQGSLGVYFHEGKDRHGNKSTRVMALTNKHVTSKDTTADYEYGGRPGAPPKFLAEQLAELSADPASDDEECTMKDKELKVDVGILEDFLKPLDSTWSDAHQRVIGWLDWAPKIANDLENRRYTRDIGDIALEEDKFVKNFKGNFVYLVHPEEIISFFYPNAANTPSFQYPTNHLFRIRVMSTPQAWQNPTSWTSKDGQTTDLTFGRFSELEAYTCDKFDHDSWEVAVFNFNRKHGNFSNYGDSGACIFNAEGKMVAILHSGMPKGMSKHVTFGTPAHYVVELIRERYPQADFDRLKFAETAA</sequence>
<protein>
    <submittedName>
        <fullName evidence="1">Uncharacterized protein</fullName>
    </submittedName>
</protein>
<dbReference type="EMBL" id="MU275939">
    <property type="protein sequence ID" value="KAI0045877.1"/>
    <property type="molecule type" value="Genomic_DNA"/>
</dbReference>
<name>A0ACB8RPZ8_9AGAM</name>
<accession>A0ACB8RPZ8</accession>
<proteinExistence type="predicted"/>